<dbReference type="InterPro" id="IPR019999">
    <property type="entry name" value="Anth_synth_I-like"/>
</dbReference>
<dbReference type="InterPro" id="IPR017926">
    <property type="entry name" value="GATASE"/>
</dbReference>
<dbReference type="PANTHER" id="PTHR11236:SF49">
    <property type="entry name" value="ANTHRANILATE SYNTHASE COMPONENT 1"/>
    <property type="match status" value="1"/>
</dbReference>
<feature type="domain" description="Glutamine amidotransferase" evidence="5">
    <location>
        <begin position="427"/>
        <end position="609"/>
    </location>
</feature>
<dbReference type="Pfam" id="PF00425">
    <property type="entry name" value="Chorismate_bind"/>
    <property type="match status" value="1"/>
</dbReference>
<dbReference type="CDD" id="cd01743">
    <property type="entry name" value="GATase1_Anthranilate_Synthase"/>
    <property type="match status" value="1"/>
</dbReference>
<dbReference type="Pfam" id="PF00117">
    <property type="entry name" value="GATase"/>
    <property type="match status" value="1"/>
</dbReference>
<dbReference type="EC" id="4.1.3.27" evidence="1"/>
<dbReference type="PANTHER" id="PTHR11236">
    <property type="entry name" value="AMINOBENZOATE/ANTHRANILATE SYNTHASE"/>
    <property type="match status" value="1"/>
</dbReference>
<keyword evidence="8" id="KW-1185">Reference proteome</keyword>
<dbReference type="Gene3D" id="3.40.50.880">
    <property type="match status" value="1"/>
</dbReference>
<dbReference type="InterPro" id="IPR015890">
    <property type="entry name" value="Chorismate_C"/>
</dbReference>
<gene>
    <name evidence="7" type="ORF">RB614_14230</name>
</gene>
<sequence>MSDFRSVLVNGAPAFALLSRPRSGGGDRLEVFVGDPVEVATLAGLPAATERLLALVPYRQIRERGLACVDDGEPLVAIEVRAHGELPVEEALRLLPVDGARLDGGAFDVDDAAYEAVIRRVVAEDIGRGAGSNFVVRRTFHTALRDPSPRTRLAIFRRLLAAETGAYWTFLVHWNGRTLVGATPECHARLDGGVATMNPISGTYRYPESGPTRGGLRRFLADRKETEELLMVVDEELKMMARVCAGGGRLHGPFLRPMSRLAHTEYTISGPSNLDAREVLRLTMPAPTVTGSPLASACRVVAAHERSGRGYYGGALALIDRRGMDAALLIRTADIGVEGNVRIPVGATLVRHSDPTAEAAETRAKAEALLRALGGQPVAPAGEPGREIPVGYRLRRALATRNRGLSGFWRGRERPRPAPSLAGRRLLLIDAEDDFTAMLATVAASTGLSVEVQRFDRDLPSEADLVLVGPGPGDPLDRTDPRIARLHEVTRSLLAAGTPFLAVCLGHQVLADELGLAVRRLKTPRQGLQQTISLYGRPERVGFYNTFAAASGADRVYCPFTGDPVDVRRDPATGVVHALAKPRMRSTQFHMESVLTENGPAILRRMMIELVTESGRVTTAAGVRA</sequence>
<accession>A0ABU0ZH49</accession>
<dbReference type="RefSeq" id="WP_308712943.1">
    <property type="nucleotide sequence ID" value="NZ_JAVHUY010000011.1"/>
</dbReference>
<feature type="domain" description="Chorismate-utilising enzyme C-terminal" evidence="6">
    <location>
        <begin position="113"/>
        <end position="365"/>
    </location>
</feature>
<dbReference type="EMBL" id="JAVHUY010000011">
    <property type="protein sequence ID" value="MDQ7905672.1"/>
    <property type="molecule type" value="Genomic_DNA"/>
</dbReference>
<evidence type="ECO:0000256" key="4">
    <source>
        <dbReference type="ARBA" id="ARBA00047683"/>
    </source>
</evidence>
<dbReference type="PRINTS" id="PR00099">
    <property type="entry name" value="CPSGATASE"/>
</dbReference>
<evidence type="ECO:0000313" key="7">
    <source>
        <dbReference type="EMBL" id="MDQ7905672.1"/>
    </source>
</evidence>
<dbReference type="InterPro" id="IPR005801">
    <property type="entry name" value="ADC_synthase"/>
</dbReference>
<evidence type="ECO:0000313" key="8">
    <source>
        <dbReference type="Proteomes" id="UP001230908"/>
    </source>
</evidence>
<dbReference type="InterPro" id="IPR006221">
    <property type="entry name" value="TrpG/PapA_dom"/>
</dbReference>
<evidence type="ECO:0000256" key="2">
    <source>
        <dbReference type="ARBA" id="ARBA00022962"/>
    </source>
</evidence>
<dbReference type="InterPro" id="IPR029062">
    <property type="entry name" value="Class_I_gatase-like"/>
</dbReference>
<dbReference type="Proteomes" id="UP001230908">
    <property type="component" value="Unassembled WGS sequence"/>
</dbReference>
<comment type="catalytic activity">
    <reaction evidence="4">
        <text>chorismate + L-glutamine = anthranilate + pyruvate + L-glutamate + H(+)</text>
        <dbReference type="Rhea" id="RHEA:21732"/>
        <dbReference type="ChEBI" id="CHEBI:15361"/>
        <dbReference type="ChEBI" id="CHEBI:15378"/>
        <dbReference type="ChEBI" id="CHEBI:16567"/>
        <dbReference type="ChEBI" id="CHEBI:29748"/>
        <dbReference type="ChEBI" id="CHEBI:29985"/>
        <dbReference type="ChEBI" id="CHEBI:58359"/>
        <dbReference type="EC" id="4.1.3.27"/>
    </reaction>
</comment>
<reference evidence="7 8" key="1">
    <citation type="submission" date="2023-08" db="EMBL/GenBank/DDBJ databases">
        <title>Phytohabitans sansha sp. nov., isolated from marine sediment.</title>
        <authorList>
            <person name="Zhao Y."/>
            <person name="Yi K."/>
        </authorList>
    </citation>
    <scope>NUCLEOTIDE SEQUENCE [LARGE SCALE GENOMIC DNA]</scope>
    <source>
        <strain evidence="7 8">ZYX-F-186</strain>
    </source>
</reference>
<evidence type="ECO:0000259" key="6">
    <source>
        <dbReference type="Pfam" id="PF00425"/>
    </source>
</evidence>
<dbReference type="PRINTS" id="PR00096">
    <property type="entry name" value="GATASE"/>
</dbReference>
<dbReference type="Gene3D" id="3.60.120.10">
    <property type="entry name" value="Anthranilate synthase"/>
    <property type="match status" value="1"/>
</dbReference>
<evidence type="ECO:0000256" key="1">
    <source>
        <dbReference type="ARBA" id="ARBA00012266"/>
    </source>
</evidence>
<dbReference type="PROSITE" id="PS51273">
    <property type="entry name" value="GATASE_TYPE_1"/>
    <property type="match status" value="1"/>
</dbReference>
<evidence type="ECO:0000259" key="5">
    <source>
        <dbReference type="Pfam" id="PF00117"/>
    </source>
</evidence>
<evidence type="ECO:0000256" key="3">
    <source>
        <dbReference type="ARBA" id="ARBA00023239"/>
    </source>
</evidence>
<organism evidence="7 8">
    <name type="scientific">Phytohabitans maris</name>
    <dbReference type="NCBI Taxonomy" id="3071409"/>
    <lineage>
        <taxon>Bacteria</taxon>
        <taxon>Bacillati</taxon>
        <taxon>Actinomycetota</taxon>
        <taxon>Actinomycetes</taxon>
        <taxon>Micromonosporales</taxon>
        <taxon>Micromonosporaceae</taxon>
    </lineage>
</organism>
<dbReference type="PRINTS" id="PR00097">
    <property type="entry name" value="ANTSNTHASEII"/>
</dbReference>
<keyword evidence="2" id="KW-0315">Glutamine amidotransferase</keyword>
<dbReference type="SUPFAM" id="SSF56322">
    <property type="entry name" value="ADC synthase"/>
    <property type="match status" value="1"/>
</dbReference>
<dbReference type="SUPFAM" id="SSF52317">
    <property type="entry name" value="Class I glutamine amidotransferase-like"/>
    <property type="match status" value="1"/>
</dbReference>
<proteinExistence type="predicted"/>
<name>A0ABU0ZH49_9ACTN</name>
<comment type="caution">
    <text evidence="7">The sequence shown here is derived from an EMBL/GenBank/DDBJ whole genome shotgun (WGS) entry which is preliminary data.</text>
</comment>
<protein>
    <recommendedName>
        <fullName evidence="1">anthranilate synthase</fullName>
        <ecNumber evidence="1">4.1.3.27</ecNumber>
    </recommendedName>
</protein>
<keyword evidence="3" id="KW-0456">Lyase</keyword>